<gene>
    <name evidence="2" type="ORF">DFH07DRAFT_719243</name>
</gene>
<feature type="domain" description="DUF6570" evidence="1">
    <location>
        <begin position="1"/>
        <end position="110"/>
    </location>
</feature>
<dbReference type="EMBL" id="JARJLG010000007">
    <property type="protein sequence ID" value="KAJ7779477.1"/>
    <property type="molecule type" value="Genomic_DNA"/>
</dbReference>
<dbReference type="Proteomes" id="UP001215280">
    <property type="component" value="Unassembled WGS sequence"/>
</dbReference>
<comment type="caution">
    <text evidence="2">The sequence shown here is derived from an EMBL/GenBank/DDBJ whole genome shotgun (WGS) entry which is preliminary data.</text>
</comment>
<dbReference type="InterPro" id="IPR046700">
    <property type="entry name" value="DUF6570"/>
</dbReference>
<evidence type="ECO:0000259" key="1">
    <source>
        <dbReference type="Pfam" id="PF20209"/>
    </source>
</evidence>
<dbReference type="Pfam" id="PF20209">
    <property type="entry name" value="DUF6570"/>
    <property type="match status" value="1"/>
</dbReference>
<protein>
    <recommendedName>
        <fullName evidence="1">DUF6570 domain-containing protein</fullName>
    </recommendedName>
</protein>
<name>A0AAD7K6Q7_9AGAR</name>
<proteinExistence type="predicted"/>
<feature type="non-terminal residue" evidence="2">
    <location>
        <position position="1"/>
    </location>
</feature>
<sequence>MIARCRSKCWIIQMRELEDTGYPNVQRGFKGHIIVYPQRPSALATTLPPSIEDITTPICVIFVGSNPPSVEWIREKARPLIVRKEKVMNALGWLSTHNHLYKDVVIDHTVFDGHGDIVQIPFHVEHIIPSDGIDASTSSYLDAMLEQRPASKPISFESVVVTDVKGHESSKKLREAAARHFKKAGSNYIAIPHDPLPVNEFNNPDLLPLIYPTLFPYGIGGPEDNSRRTSLSFESHLRH</sequence>
<dbReference type="AlphaFoldDB" id="A0AAD7K6Q7"/>
<evidence type="ECO:0000313" key="2">
    <source>
        <dbReference type="EMBL" id="KAJ7779477.1"/>
    </source>
</evidence>
<evidence type="ECO:0000313" key="3">
    <source>
        <dbReference type="Proteomes" id="UP001215280"/>
    </source>
</evidence>
<organism evidence="2 3">
    <name type="scientific">Mycena maculata</name>
    <dbReference type="NCBI Taxonomy" id="230809"/>
    <lineage>
        <taxon>Eukaryota</taxon>
        <taxon>Fungi</taxon>
        <taxon>Dikarya</taxon>
        <taxon>Basidiomycota</taxon>
        <taxon>Agaricomycotina</taxon>
        <taxon>Agaricomycetes</taxon>
        <taxon>Agaricomycetidae</taxon>
        <taxon>Agaricales</taxon>
        <taxon>Marasmiineae</taxon>
        <taxon>Mycenaceae</taxon>
        <taxon>Mycena</taxon>
    </lineage>
</organism>
<reference evidence="2" key="1">
    <citation type="submission" date="2023-03" db="EMBL/GenBank/DDBJ databases">
        <title>Massive genome expansion in bonnet fungi (Mycena s.s.) driven by repeated elements and novel gene families across ecological guilds.</title>
        <authorList>
            <consortium name="Lawrence Berkeley National Laboratory"/>
            <person name="Harder C.B."/>
            <person name="Miyauchi S."/>
            <person name="Viragh M."/>
            <person name="Kuo A."/>
            <person name="Thoen E."/>
            <person name="Andreopoulos B."/>
            <person name="Lu D."/>
            <person name="Skrede I."/>
            <person name="Drula E."/>
            <person name="Henrissat B."/>
            <person name="Morin E."/>
            <person name="Kohler A."/>
            <person name="Barry K."/>
            <person name="LaButti K."/>
            <person name="Morin E."/>
            <person name="Salamov A."/>
            <person name="Lipzen A."/>
            <person name="Mereny Z."/>
            <person name="Hegedus B."/>
            <person name="Baldrian P."/>
            <person name="Stursova M."/>
            <person name="Weitz H."/>
            <person name="Taylor A."/>
            <person name="Grigoriev I.V."/>
            <person name="Nagy L.G."/>
            <person name="Martin F."/>
            <person name="Kauserud H."/>
        </authorList>
    </citation>
    <scope>NUCLEOTIDE SEQUENCE</scope>
    <source>
        <strain evidence="2">CBHHK188m</strain>
    </source>
</reference>
<keyword evidence="3" id="KW-1185">Reference proteome</keyword>
<accession>A0AAD7K6Q7</accession>